<proteinExistence type="predicted"/>
<dbReference type="EMBL" id="JAIOUQ010000014">
    <property type="protein sequence ID" value="MBZ2166697.1"/>
    <property type="molecule type" value="Genomic_DNA"/>
</dbReference>
<evidence type="ECO:0000313" key="2">
    <source>
        <dbReference type="Proteomes" id="UP000825933"/>
    </source>
</evidence>
<gene>
    <name evidence="1" type="ORF">K8N75_11680</name>
</gene>
<sequence>MEDPDIKLYDDLIDFVLYRFQVDNKNYRIFLLSDPEFELFNYECDIVRSFYYMITQQNESGNNSYKKYLKMITKEYGEFFYQSEDDSYISAALIHINKVYNTIAPVYSAIEILNENNGTEKDVTFLHTMLTENSGYDYLILLRKTRHMDVLNEDLDINNIYLDVIHEAIHMVEHEKNHTWWKFWIKEHKDSQEIETISNELYNEWASGILSHKNY</sequence>
<protein>
    <submittedName>
        <fullName evidence="1">Uncharacterized protein</fullName>
    </submittedName>
</protein>
<keyword evidence="2" id="KW-1185">Reference proteome</keyword>
<organism evidence="1 2">
    <name type="scientific">Methanobacterium spitsbergense</name>
    <dbReference type="NCBI Taxonomy" id="2874285"/>
    <lineage>
        <taxon>Archaea</taxon>
        <taxon>Methanobacteriati</taxon>
        <taxon>Methanobacteriota</taxon>
        <taxon>Methanomada group</taxon>
        <taxon>Methanobacteria</taxon>
        <taxon>Methanobacteriales</taxon>
        <taxon>Methanobacteriaceae</taxon>
        <taxon>Methanobacterium</taxon>
    </lineage>
</organism>
<evidence type="ECO:0000313" key="1">
    <source>
        <dbReference type="EMBL" id="MBZ2166697.1"/>
    </source>
</evidence>
<accession>A0A8T5UWM6</accession>
<comment type="caution">
    <text evidence="1">The sequence shown here is derived from an EMBL/GenBank/DDBJ whole genome shotgun (WGS) entry which is preliminary data.</text>
</comment>
<dbReference type="Proteomes" id="UP000825933">
    <property type="component" value="Unassembled WGS sequence"/>
</dbReference>
<dbReference type="AlphaFoldDB" id="A0A8T5UWM6"/>
<reference evidence="2" key="1">
    <citation type="journal article" date="2022" name="Microbiol. Resour. Announc.">
        <title>Draft Genome Sequence of a Methanogenic Archaeon from West Spitsbergen Permafrost.</title>
        <authorList>
            <person name="Trubitsyn V."/>
            <person name="Rivkina E."/>
            <person name="Shcherbakova V."/>
        </authorList>
    </citation>
    <scope>NUCLEOTIDE SEQUENCE [LARGE SCALE GENOMIC DNA]</scope>
    <source>
        <strain evidence="2">VT</strain>
    </source>
</reference>
<dbReference type="RefSeq" id="WP_223792243.1">
    <property type="nucleotide sequence ID" value="NZ_JAIOUQ010000014.1"/>
</dbReference>
<name>A0A8T5UWM6_9EURY</name>